<feature type="transmembrane region" description="Helical" evidence="5">
    <location>
        <begin position="284"/>
        <end position="303"/>
    </location>
</feature>
<evidence type="ECO:0000256" key="5">
    <source>
        <dbReference type="RuleBase" id="RU361157"/>
    </source>
</evidence>
<dbReference type="InterPro" id="IPR052902">
    <property type="entry name" value="ABC-2_transporter"/>
</dbReference>
<dbReference type="Proteomes" id="UP000274762">
    <property type="component" value="Unassembled WGS sequence"/>
</dbReference>
<evidence type="ECO:0000256" key="1">
    <source>
        <dbReference type="ARBA" id="ARBA00004141"/>
    </source>
</evidence>
<keyword evidence="5" id="KW-1003">Cell membrane</keyword>
<dbReference type="Pfam" id="PF01061">
    <property type="entry name" value="ABC2_membrane"/>
    <property type="match status" value="1"/>
</dbReference>
<accession>A0A315S1A6</accession>
<protein>
    <recommendedName>
        <fullName evidence="5">Transport permease protein</fullName>
    </recommendedName>
</protein>
<comment type="caution">
    <text evidence="8">The sequence shown here is derived from an EMBL/GenBank/DDBJ whole genome shotgun (WGS) entry which is preliminary data.</text>
</comment>
<proteinExistence type="inferred from homology"/>
<feature type="transmembrane region" description="Helical" evidence="5">
    <location>
        <begin position="309"/>
        <end position="335"/>
    </location>
</feature>
<evidence type="ECO:0000256" key="3">
    <source>
        <dbReference type="ARBA" id="ARBA00022989"/>
    </source>
</evidence>
<reference evidence="8 9" key="1">
    <citation type="submission" date="2018-10" db="EMBL/GenBank/DDBJ databases">
        <title>Sequencing the genomes of 1000 actinobacteria strains.</title>
        <authorList>
            <person name="Klenk H.-P."/>
        </authorList>
    </citation>
    <scope>NUCLEOTIDE SEQUENCE [LARGE SCALE GENOMIC DNA]</scope>
    <source>
        <strain evidence="8 9">DSM 44343</strain>
    </source>
</reference>
<feature type="transmembrane region" description="Helical" evidence="5">
    <location>
        <begin position="342"/>
        <end position="360"/>
    </location>
</feature>
<feature type="transmembrane region" description="Helical" evidence="5">
    <location>
        <begin position="197"/>
        <end position="217"/>
    </location>
</feature>
<accession>A0A495K0U6</accession>
<feature type="transmembrane region" description="Helical" evidence="5">
    <location>
        <begin position="399"/>
        <end position="418"/>
    </location>
</feature>
<dbReference type="PANTHER" id="PTHR43027:SF1">
    <property type="entry name" value="DOXORUBICIN RESISTANCE ABC TRANSPORTER PERMEASE PROTEIN DRRC-RELATED"/>
    <property type="match status" value="1"/>
</dbReference>
<dbReference type="PROSITE" id="PS51012">
    <property type="entry name" value="ABC_TM2"/>
    <property type="match status" value="1"/>
</dbReference>
<organism evidence="8 9">
    <name type="scientific">Williamsia marianensis</name>
    <dbReference type="NCBI Taxonomy" id="85044"/>
    <lineage>
        <taxon>Bacteria</taxon>
        <taxon>Bacillati</taxon>
        <taxon>Actinomycetota</taxon>
        <taxon>Actinomycetes</taxon>
        <taxon>Mycobacteriales</taxon>
        <taxon>Nocardiaceae</taxon>
        <taxon>Williamsia</taxon>
    </lineage>
</organism>
<dbReference type="AlphaFoldDB" id="A0A315S1A6"/>
<evidence type="ECO:0000256" key="6">
    <source>
        <dbReference type="SAM" id="MobiDB-lite"/>
    </source>
</evidence>
<feature type="region of interest" description="Disordered" evidence="6">
    <location>
        <begin position="1"/>
        <end position="58"/>
    </location>
</feature>
<keyword evidence="2 5" id="KW-0812">Transmembrane</keyword>
<feature type="domain" description="ABC transmembrane type-2" evidence="7">
    <location>
        <begin position="197"/>
        <end position="424"/>
    </location>
</feature>
<dbReference type="GO" id="GO:0140359">
    <property type="term" value="F:ABC-type transporter activity"/>
    <property type="evidence" value="ECO:0007669"/>
    <property type="project" value="InterPro"/>
</dbReference>
<dbReference type="PANTHER" id="PTHR43027">
    <property type="entry name" value="DOXORUBICIN RESISTANCE ABC TRANSPORTER PERMEASE PROTEIN DRRC-RELATED"/>
    <property type="match status" value="1"/>
</dbReference>
<dbReference type="InterPro" id="IPR013525">
    <property type="entry name" value="ABC2_TM"/>
</dbReference>
<dbReference type="EMBL" id="RBKV01000001">
    <property type="protein sequence ID" value="RKR94418.1"/>
    <property type="molecule type" value="Genomic_DNA"/>
</dbReference>
<comment type="similarity">
    <text evidence="5">Belongs to the ABC-2 integral membrane protein family.</text>
</comment>
<gene>
    <name evidence="8" type="ORF">DFJ75_1214</name>
</gene>
<keyword evidence="4 5" id="KW-0472">Membrane</keyword>
<sequence>MVPRRPRHRGDGDAAGLQHWWRTEQPPSGRRRSRPDDLPTTRFERLDRSEADQSDYEAPVTATNRTFVGPWTLLSPGAAAADWTAEQAVLRPSGRAGATAYRGEQLTQFTDPGALDTSHVSAELQQAQTVRLDVRKIAAAAAAVDAAEQESAGDHRKDLATAFADHPDASERGVKAFLRHARILTGRQLLVVTRDRLTLMQSMLFPLLSMVMFKVVLGDAVGQATGQNSAYGTVPLVVLVGAMFGSLAVGTRLISERRTGLLTRLYVLPVHRAADLTSRVNVELIRILVSTAILTTAGLAIGWRFNQGVLPAIGIFGVALLYGAAYSTIVLTLAVSASNLPLVPIMSLITSLLMFFNSGFSPIEAYPEILQPLVRNQPMTCAIETMRALAIGGPVADSLIKTVAWAVGAIVIFAYPALRGYRRAAASRT</sequence>
<keyword evidence="3 5" id="KW-1133">Transmembrane helix</keyword>
<name>A0A315S1A6_WILMA</name>
<comment type="subcellular location">
    <subcellularLocation>
        <location evidence="5">Cell membrane</location>
        <topology evidence="5">Multi-pass membrane protein</topology>
    </subcellularLocation>
    <subcellularLocation>
        <location evidence="1">Membrane</location>
        <topology evidence="1">Multi-pass membrane protein</topology>
    </subcellularLocation>
</comment>
<evidence type="ECO:0000313" key="9">
    <source>
        <dbReference type="Proteomes" id="UP000274762"/>
    </source>
</evidence>
<dbReference type="InterPro" id="IPR047817">
    <property type="entry name" value="ABC2_TM_bact-type"/>
</dbReference>
<keyword evidence="5" id="KW-0813">Transport</keyword>
<feature type="transmembrane region" description="Helical" evidence="5">
    <location>
        <begin position="229"/>
        <end position="254"/>
    </location>
</feature>
<evidence type="ECO:0000313" key="8">
    <source>
        <dbReference type="EMBL" id="RKR94418.1"/>
    </source>
</evidence>
<evidence type="ECO:0000256" key="2">
    <source>
        <dbReference type="ARBA" id="ARBA00022692"/>
    </source>
</evidence>
<feature type="compositionally biased region" description="Basic and acidic residues" evidence="6">
    <location>
        <begin position="34"/>
        <end position="51"/>
    </location>
</feature>
<dbReference type="GO" id="GO:0005886">
    <property type="term" value="C:plasma membrane"/>
    <property type="evidence" value="ECO:0007669"/>
    <property type="project" value="UniProtKB-SubCell"/>
</dbReference>
<evidence type="ECO:0000259" key="7">
    <source>
        <dbReference type="PROSITE" id="PS51012"/>
    </source>
</evidence>
<evidence type="ECO:0000256" key="4">
    <source>
        <dbReference type="ARBA" id="ARBA00023136"/>
    </source>
</evidence>